<feature type="non-terminal residue" evidence="9">
    <location>
        <position position="491"/>
    </location>
</feature>
<sequence length="491" mass="53012">MTDLNVVLPDFATDKYIRLLPSLEKNFITTTDLLTLDFIEVAKRANLPLLEVKKLCNDVLQALQASFGVDGGDRAGLRKSGRQMVDCWNTISTLDEKLDTALGGGIPVGYITEITGESGAGKTQFLLTLLLSVQLSPPYGLSGAALYISTESALPTSRLSQLLHTHPRLQSPNQTPTLNKIISIVTPDLESQDHILRYQVPVAVRRHGIKLLIVDSIAANYRAEFERDGASTNGANMAQRSSELVRLGSFLRDLARTENIAIVVANQVADRFSSLSGVGMGIRGSTSRSGSSTPVLSRAAQSSSSPLARRSHPGPATTAMSPSSSTPELRSTPTQSSINATNSTTGSTITSGMRSPYITKDPLSLDHQQRWFTGWGDDPYPPPSLARNLKTPSLGLIWTTQIAVRIALIKRPVYGRAIVLAEEEGERGEPMLKKWKRWMKVVFAPHIGPSGVGIRDCVEFEIVGGGVRSVDKVKAVADGDGGENEDEEEVV</sequence>
<dbReference type="GO" id="GO:0140664">
    <property type="term" value="F:ATP-dependent DNA damage sensor activity"/>
    <property type="evidence" value="ECO:0007669"/>
    <property type="project" value="InterPro"/>
</dbReference>
<dbReference type="AlphaFoldDB" id="A0A3E2HI10"/>
<gene>
    <name evidence="9" type="ORF">B7463_g3644</name>
</gene>
<feature type="non-terminal residue" evidence="9">
    <location>
        <position position="1"/>
    </location>
</feature>
<dbReference type="GO" id="GO:0003690">
    <property type="term" value="F:double-stranded DNA binding"/>
    <property type="evidence" value="ECO:0007669"/>
    <property type="project" value="TreeGrafter"/>
</dbReference>
<keyword evidence="6" id="KW-0539">Nucleus</keyword>
<keyword evidence="3" id="KW-0227">DNA damage</keyword>
<dbReference type="Gene3D" id="3.40.50.300">
    <property type="entry name" value="P-loop containing nucleotide triphosphate hydrolases"/>
    <property type="match status" value="1"/>
</dbReference>
<dbReference type="Proteomes" id="UP000258309">
    <property type="component" value="Unassembled WGS sequence"/>
</dbReference>
<name>A0A3E2HI10_SCYLI</name>
<evidence type="ECO:0000313" key="9">
    <source>
        <dbReference type="EMBL" id="RFU32691.1"/>
    </source>
</evidence>
<dbReference type="GO" id="GO:0000730">
    <property type="term" value="P:DNA recombinase assembly"/>
    <property type="evidence" value="ECO:0007669"/>
    <property type="project" value="TreeGrafter"/>
</dbReference>
<dbReference type="GO" id="GO:0061982">
    <property type="term" value="P:meiosis I cell cycle process"/>
    <property type="evidence" value="ECO:0007669"/>
    <property type="project" value="UniProtKB-ARBA"/>
</dbReference>
<comment type="caution">
    <text evidence="9">The sequence shown here is derived from an EMBL/GenBank/DDBJ whole genome shotgun (WGS) entry which is preliminary data.</text>
</comment>
<dbReference type="CDD" id="cd19491">
    <property type="entry name" value="XRCC3"/>
    <property type="match status" value="1"/>
</dbReference>
<protein>
    <recommendedName>
        <fullName evidence="8">RecA family profile 1 domain-containing protein</fullName>
    </recommendedName>
</protein>
<dbReference type="STRING" id="5539.A0A3E2HI10"/>
<evidence type="ECO:0000259" key="8">
    <source>
        <dbReference type="PROSITE" id="PS50162"/>
    </source>
</evidence>
<dbReference type="PROSITE" id="PS50162">
    <property type="entry name" value="RECA_2"/>
    <property type="match status" value="1"/>
</dbReference>
<evidence type="ECO:0000256" key="5">
    <source>
        <dbReference type="ARBA" id="ARBA00023204"/>
    </source>
</evidence>
<dbReference type="PANTHER" id="PTHR22942:SF66">
    <property type="entry name" value="RE19845P"/>
    <property type="match status" value="1"/>
</dbReference>
<feature type="region of interest" description="Disordered" evidence="7">
    <location>
        <begin position="282"/>
        <end position="360"/>
    </location>
</feature>
<dbReference type="InterPro" id="IPR047348">
    <property type="entry name" value="XRCC3-like_C"/>
</dbReference>
<dbReference type="GO" id="GO:0005524">
    <property type="term" value="F:ATP binding"/>
    <property type="evidence" value="ECO:0007669"/>
    <property type="project" value="UniProtKB-KW"/>
</dbReference>
<dbReference type="EMBL" id="NCSJ02000050">
    <property type="protein sequence ID" value="RFU32691.1"/>
    <property type="molecule type" value="Genomic_DNA"/>
</dbReference>
<comment type="subcellular location">
    <subcellularLocation>
        <location evidence="1">Nucleus</location>
    </subcellularLocation>
</comment>
<dbReference type="GO" id="GO:0005634">
    <property type="term" value="C:nucleus"/>
    <property type="evidence" value="ECO:0007669"/>
    <property type="project" value="UniProtKB-SubCell"/>
</dbReference>
<keyword evidence="2" id="KW-0547">Nucleotide-binding</keyword>
<keyword evidence="4" id="KW-0067">ATP-binding</keyword>
<dbReference type="GO" id="GO:0042148">
    <property type="term" value="P:DNA strand invasion"/>
    <property type="evidence" value="ECO:0007669"/>
    <property type="project" value="TreeGrafter"/>
</dbReference>
<feature type="compositionally biased region" description="Low complexity" evidence="7">
    <location>
        <begin position="336"/>
        <end position="352"/>
    </location>
</feature>
<accession>A0A3E2HI10</accession>
<dbReference type="SUPFAM" id="SSF52540">
    <property type="entry name" value="P-loop containing nucleoside triphosphate hydrolases"/>
    <property type="match status" value="1"/>
</dbReference>
<dbReference type="InterPro" id="IPR027417">
    <property type="entry name" value="P-loop_NTPase"/>
</dbReference>
<evidence type="ECO:0000256" key="7">
    <source>
        <dbReference type="SAM" id="MobiDB-lite"/>
    </source>
</evidence>
<dbReference type="InterPro" id="IPR013632">
    <property type="entry name" value="Rad51_C"/>
</dbReference>
<dbReference type="GO" id="GO:0000150">
    <property type="term" value="F:DNA strand exchange activity"/>
    <property type="evidence" value="ECO:0007669"/>
    <property type="project" value="TreeGrafter"/>
</dbReference>
<proteinExistence type="predicted"/>
<dbReference type="InterPro" id="IPR020588">
    <property type="entry name" value="RecA_ATP-bd"/>
</dbReference>
<dbReference type="Pfam" id="PF08423">
    <property type="entry name" value="Rad51"/>
    <property type="match status" value="1"/>
</dbReference>
<dbReference type="OMA" id="GDGAYPE"/>
<keyword evidence="10" id="KW-1185">Reference proteome</keyword>
<evidence type="ECO:0000256" key="2">
    <source>
        <dbReference type="ARBA" id="ARBA00022741"/>
    </source>
</evidence>
<evidence type="ECO:0000313" key="10">
    <source>
        <dbReference type="Proteomes" id="UP000258309"/>
    </source>
</evidence>
<feature type="compositionally biased region" description="Low complexity" evidence="7">
    <location>
        <begin position="283"/>
        <end position="293"/>
    </location>
</feature>
<feature type="compositionally biased region" description="Low complexity" evidence="7">
    <location>
        <begin position="313"/>
        <end position="327"/>
    </location>
</feature>
<dbReference type="GO" id="GO:0003697">
    <property type="term" value="F:single-stranded DNA binding"/>
    <property type="evidence" value="ECO:0007669"/>
    <property type="project" value="TreeGrafter"/>
</dbReference>
<dbReference type="OrthoDB" id="1861185at2759"/>
<evidence type="ECO:0000256" key="1">
    <source>
        <dbReference type="ARBA" id="ARBA00004123"/>
    </source>
</evidence>
<evidence type="ECO:0000256" key="3">
    <source>
        <dbReference type="ARBA" id="ARBA00022763"/>
    </source>
</evidence>
<evidence type="ECO:0000256" key="4">
    <source>
        <dbReference type="ARBA" id="ARBA00022840"/>
    </source>
</evidence>
<keyword evidence="5" id="KW-0234">DNA repair</keyword>
<reference evidence="9 10" key="1">
    <citation type="submission" date="2018-05" db="EMBL/GenBank/DDBJ databases">
        <title>Draft genome sequence of Scytalidium lignicola DSM 105466, a ubiquitous saprotrophic fungus.</title>
        <authorList>
            <person name="Buettner E."/>
            <person name="Gebauer A.M."/>
            <person name="Hofrichter M."/>
            <person name="Liers C."/>
            <person name="Kellner H."/>
        </authorList>
    </citation>
    <scope>NUCLEOTIDE SEQUENCE [LARGE SCALE GENOMIC DNA]</scope>
    <source>
        <strain evidence="9 10">DSM 105466</strain>
    </source>
</reference>
<dbReference type="PANTHER" id="PTHR22942">
    <property type="entry name" value="RECA/RAD51/RADA DNA STRAND-PAIRING FAMILY MEMBER"/>
    <property type="match status" value="1"/>
</dbReference>
<organism evidence="9 10">
    <name type="scientific">Scytalidium lignicola</name>
    <name type="common">Hyphomycete</name>
    <dbReference type="NCBI Taxonomy" id="5539"/>
    <lineage>
        <taxon>Eukaryota</taxon>
        <taxon>Fungi</taxon>
        <taxon>Dikarya</taxon>
        <taxon>Ascomycota</taxon>
        <taxon>Pezizomycotina</taxon>
        <taxon>Leotiomycetes</taxon>
        <taxon>Leotiomycetes incertae sedis</taxon>
        <taxon>Scytalidium</taxon>
    </lineage>
</organism>
<feature type="domain" description="RecA family profile 1" evidence="8">
    <location>
        <begin position="87"/>
        <end position="268"/>
    </location>
</feature>
<evidence type="ECO:0000256" key="6">
    <source>
        <dbReference type="ARBA" id="ARBA00023242"/>
    </source>
</evidence>
<dbReference type="GO" id="GO:0006312">
    <property type="term" value="P:mitotic recombination"/>
    <property type="evidence" value="ECO:0007669"/>
    <property type="project" value="TreeGrafter"/>
</dbReference>